<accession>A0A8S4G1G3</accession>
<keyword evidence="2" id="KW-1185">Reference proteome</keyword>
<name>A0A8S4G1G3_PLUXY</name>
<dbReference type="Proteomes" id="UP000653454">
    <property type="component" value="Unassembled WGS sequence"/>
</dbReference>
<proteinExistence type="predicted"/>
<organism evidence="1 2">
    <name type="scientific">Plutella xylostella</name>
    <name type="common">Diamondback moth</name>
    <name type="synonym">Plutella maculipennis</name>
    <dbReference type="NCBI Taxonomy" id="51655"/>
    <lineage>
        <taxon>Eukaryota</taxon>
        <taxon>Metazoa</taxon>
        <taxon>Ecdysozoa</taxon>
        <taxon>Arthropoda</taxon>
        <taxon>Hexapoda</taxon>
        <taxon>Insecta</taxon>
        <taxon>Pterygota</taxon>
        <taxon>Neoptera</taxon>
        <taxon>Endopterygota</taxon>
        <taxon>Lepidoptera</taxon>
        <taxon>Glossata</taxon>
        <taxon>Ditrysia</taxon>
        <taxon>Yponomeutoidea</taxon>
        <taxon>Plutellidae</taxon>
        <taxon>Plutella</taxon>
    </lineage>
</organism>
<sequence>MRVRKESWRATGGCYAALRRATRDAVYLPVGGRTCGGSGGYSDLKLGTPGIMAKDLVNFKTTVD</sequence>
<gene>
    <name evidence="1" type="ORF">PLXY2_LOCUS11555</name>
</gene>
<dbReference type="EMBL" id="CAJHNJ030000059">
    <property type="protein sequence ID" value="CAG9133277.1"/>
    <property type="molecule type" value="Genomic_DNA"/>
</dbReference>
<evidence type="ECO:0000313" key="1">
    <source>
        <dbReference type="EMBL" id="CAG9133277.1"/>
    </source>
</evidence>
<dbReference type="AlphaFoldDB" id="A0A8S4G1G3"/>
<evidence type="ECO:0000313" key="2">
    <source>
        <dbReference type="Proteomes" id="UP000653454"/>
    </source>
</evidence>
<comment type="caution">
    <text evidence="1">The sequence shown here is derived from an EMBL/GenBank/DDBJ whole genome shotgun (WGS) entry which is preliminary data.</text>
</comment>
<protein>
    <submittedName>
        <fullName evidence="1">(diamondback moth) hypothetical protein</fullName>
    </submittedName>
</protein>
<reference evidence="1" key="1">
    <citation type="submission" date="2020-11" db="EMBL/GenBank/DDBJ databases">
        <authorList>
            <person name="Whiteford S."/>
        </authorList>
    </citation>
    <scope>NUCLEOTIDE SEQUENCE</scope>
</reference>